<dbReference type="Pfam" id="PF00069">
    <property type="entry name" value="Pkinase"/>
    <property type="match status" value="1"/>
</dbReference>
<dbReference type="AlphaFoldDB" id="A0A9W8ALS7"/>
<dbReference type="FunFam" id="1.10.510.10:FF:000263">
    <property type="entry name" value="MAP kinase skh1/pek1"/>
    <property type="match status" value="1"/>
</dbReference>
<evidence type="ECO:0000256" key="8">
    <source>
        <dbReference type="SAM" id="MobiDB-lite"/>
    </source>
</evidence>
<comment type="similarity">
    <text evidence="5">Belongs to the protein kinase superfamily. STE Ser/Thr protein kinase family. MAP kinase kinase subfamily.</text>
</comment>
<evidence type="ECO:0000259" key="9">
    <source>
        <dbReference type="PROSITE" id="PS50011"/>
    </source>
</evidence>
<dbReference type="InterPro" id="IPR050915">
    <property type="entry name" value="MAP_kinase_kinase"/>
</dbReference>
<dbReference type="InterPro" id="IPR008271">
    <property type="entry name" value="Ser/Thr_kinase_AS"/>
</dbReference>
<evidence type="ECO:0000256" key="4">
    <source>
        <dbReference type="ARBA" id="ARBA00022840"/>
    </source>
</evidence>
<evidence type="ECO:0000313" key="11">
    <source>
        <dbReference type="Proteomes" id="UP001150569"/>
    </source>
</evidence>
<dbReference type="PROSITE" id="PS00108">
    <property type="entry name" value="PROTEIN_KINASE_ST"/>
    <property type="match status" value="1"/>
</dbReference>
<dbReference type="OrthoDB" id="10252354at2759"/>
<dbReference type="SUPFAM" id="SSF56112">
    <property type="entry name" value="Protein kinase-like (PK-like)"/>
    <property type="match status" value="1"/>
</dbReference>
<keyword evidence="11" id="KW-1185">Reference proteome</keyword>
<protein>
    <submittedName>
        <fullName evidence="10">Protein kinase C signaling pathway involved MAPKK protein</fullName>
        <ecNumber evidence="10">2.7.12.2</ecNumber>
    </submittedName>
</protein>
<dbReference type="Proteomes" id="UP001150569">
    <property type="component" value="Unassembled WGS sequence"/>
</dbReference>
<evidence type="ECO:0000256" key="1">
    <source>
        <dbReference type="ARBA" id="ARBA00022679"/>
    </source>
</evidence>
<dbReference type="PROSITE" id="PS00107">
    <property type="entry name" value="PROTEIN_KINASE_ATP"/>
    <property type="match status" value="1"/>
</dbReference>
<evidence type="ECO:0000256" key="3">
    <source>
        <dbReference type="ARBA" id="ARBA00022777"/>
    </source>
</evidence>
<dbReference type="InterPro" id="IPR011009">
    <property type="entry name" value="Kinase-like_dom_sf"/>
</dbReference>
<feature type="compositionally biased region" description="Low complexity" evidence="8">
    <location>
        <begin position="90"/>
        <end position="104"/>
    </location>
</feature>
<dbReference type="Gene3D" id="3.30.200.20">
    <property type="entry name" value="Phosphorylase Kinase, domain 1"/>
    <property type="match status" value="1"/>
</dbReference>
<evidence type="ECO:0000313" key="10">
    <source>
        <dbReference type="EMBL" id="KAJ1929620.1"/>
    </source>
</evidence>
<evidence type="ECO:0000256" key="5">
    <source>
        <dbReference type="ARBA" id="ARBA00038035"/>
    </source>
</evidence>
<keyword evidence="7" id="KW-0723">Serine/threonine-protein kinase</keyword>
<name>A0A9W8ALS7_9FUNG</name>
<dbReference type="SMART" id="SM00220">
    <property type="entry name" value="S_TKc"/>
    <property type="match status" value="1"/>
</dbReference>
<dbReference type="GO" id="GO:0004708">
    <property type="term" value="F:MAP kinase kinase activity"/>
    <property type="evidence" value="ECO:0007669"/>
    <property type="project" value="UniProtKB-EC"/>
</dbReference>
<organism evidence="10 11">
    <name type="scientific">Tieghemiomyces parasiticus</name>
    <dbReference type="NCBI Taxonomy" id="78921"/>
    <lineage>
        <taxon>Eukaryota</taxon>
        <taxon>Fungi</taxon>
        <taxon>Fungi incertae sedis</taxon>
        <taxon>Zoopagomycota</taxon>
        <taxon>Kickxellomycotina</taxon>
        <taxon>Dimargaritomycetes</taxon>
        <taxon>Dimargaritales</taxon>
        <taxon>Dimargaritaceae</taxon>
        <taxon>Tieghemiomyces</taxon>
    </lineage>
</organism>
<evidence type="ECO:0000256" key="7">
    <source>
        <dbReference type="RuleBase" id="RU000304"/>
    </source>
</evidence>
<keyword evidence="4 6" id="KW-0067">ATP-binding</keyword>
<dbReference type="PANTHER" id="PTHR47448">
    <property type="entry name" value="DUAL SPECIFICITY MITOGEN-ACTIVATED PROTEIN KINASE KINASE DSOR1-LIKE PROTEIN"/>
    <property type="match status" value="1"/>
</dbReference>
<feature type="region of interest" description="Disordered" evidence="8">
    <location>
        <begin position="122"/>
        <end position="147"/>
    </location>
</feature>
<comment type="caution">
    <text evidence="10">The sequence shown here is derived from an EMBL/GenBank/DDBJ whole genome shotgun (WGS) entry which is preliminary data.</text>
</comment>
<gene>
    <name evidence="10" type="primary">MKK1_1</name>
    <name evidence="10" type="ORF">IWQ60_000997</name>
</gene>
<dbReference type="PROSITE" id="PS50011">
    <property type="entry name" value="PROTEIN_KINASE_DOM"/>
    <property type="match status" value="1"/>
</dbReference>
<dbReference type="PANTHER" id="PTHR47448:SF5">
    <property type="entry name" value="MITOGEN-ACTIVATED PROTEIN KINASE KINAE MKK2"/>
    <property type="match status" value="1"/>
</dbReference>
<feature type="binding site" evidence="6">
    <location>
        <position position="200"/>
    </location>
    <ligand>
        <name>ATP</name>
        <dbReference type="ChEBI" id="CHEBI:30616"/>
    </ligand>
</feature>
<dbReference type="InterPro" id="IPR017441">
    <property type="entry name" value="Protein_kinase_ATP_BS"/>
</dbReference>
<feature type="domain" description="Protein kinase" evidence="9">
    <location>
        <begin position="171"/>
        <end position="433"/>
    </location>
</feature>
<dbReference type="InterPro" id="IPR000719">
    <property type="entry name" value="Prot_kinase_dom"/>
</dbReference>
<dbReference type="EC" id="2.7.12.2" evidence="10"/>
<accession>A0A9W8ALS7</accession>
<feature type="region of interest" description="Disordered" evidence="8">
    <location>
        <begin position="1"/>
        <end position="110"/>
    </location>
</feature>
<dbReference type="GO" id="GO:0004674">
    <property type="term" value="F:protein serine/threonine kinase activity"/>
    <property type="evidence" value="ECO:0007669"/>
    <property type="project" value="UniProtKB-KW"/>
</dbReference>
<dbReference type="GO" id="GO:0005524">
    <property type="term" value="F:ATP binding"/>
    <property type="evidence" value="ECO:0007669"/>
    <property type="project" value="UniProtKB-UniRule"/>
</dbReference>
<proteinExistence type="inferred from homology"/>
<evidence type="ECO:0000256" key="6">
    <source>
        <dbReference type="PROSITE-ProRule" id="PRU10141"/>
    </source>
</evidence>
<keyword evidence="3 10" id="KW-0418">Kinase</keyword>
<keyword evidence="2 6" id="KW-0547">Nucleotide-binding</keyword>
<evidence type="ECO:0000256" key="2">
    <source>
        <dbReference type="ARBA" id="ARBA00022741"/>
    </source>
</evidence>
<sequence length="452" mass="48638">MSGPAMSSLARSNATNQRKRPAITRLRIPSGEVGAPPGAVESIASSIQHGHFQAQAPGATPPVGRSTGRPAGLHIDPTVGRAPPGGIGSRGPSPSTAATSSSGSTNHLSNAMEYSKYISSTNDSFRRSGRRSNGGTDGCGTGSGDNLEIGNGGDAATAGITPFLDIKPENIEMGTRLGEGAMGTVYKALFRPTQMVMAVKTMVVDPDPAVHKQIIRELSFLRTCQSDYIVSYYGTFFDEDQSSIAMCIEYCDGGSLDAIYKRIRDRQARIGEGVLGKIAESVLHGFVYLHDHKIIHRDVKPSNILVSSSGEIKLCDFGVSGELVNSMAQTFVGTGHYMAPERIQGGGYAVQSDVWSLGVSLVEIAQNRFPFPPPGHPPLAFIELVDYIVRMPQPELSEADGWSPECCHFVSVCLIKDPARRPSPREMLLHPFIVRTMAAQIDLQRWIREVWA</sequence>
<reference evidence="10" key="1">
    <citation type="submission" date="2022-07" db="EMBL/GenBank/DDBJ databases">
        <title>Phylogenomic reconstructions and comparative analyses of Kickxellomycotina fungi.</title>
        <authorList>
            <person name="Reynolds N.K."/>
            <person name="Stajich J.E."/>
            <person name="Barry K."/>
            <person name="Grigoriev I.V."/>
            <person name="Crous P."/>
            <person name="Smith M.E."/>
        </authorList>
    </citation>
    <scope>NUCLEOTIDE SEQUENCE</scope>
    <source>
        <strain evidence="10">RSA 861</strain>
    </source>
</reference>
<dbReference type="Gene3D" id="1.10.510.10">
    <property type="entry name" value="Transferase(Phosphotransferase) domain 1"/>
    <property type="match status" value="1"/>
</dbReference>
<dbReference type="EMBL" id="JANBPT010000029">
    <property type="protein sequence ID" value="KAJ1929620.1"/>
    <property type="molecule type" value="Genomic_DNA"/>
</dbReference>
<keyword evidence="1 10" id="KW-0808">Transferase</keyword>